<name>A0A8S5L645_9CAUD</name>
<accession>A0A8S5L645</accession>
<dbReference type="EMBL" id="BK014639">
    <property type="protein sequence ID" value="DAD65252.1"/>
    <property type="molecule type" value="Genomic_DNA"/>
</dbReference>
<organism evidence="1">
    <name type="scientific">Siphoviridae sp. ctSqC25</name>
    <dbReference type="NCBI Taxonomy" id="2823582"/>
    <lineage>
        <taxon>Viruses</taxon>
        <taxon>Duplodnaviria</taxon>
        <taxon>Heunggongvirae</taxon>
        <taxon>Uroviricota</taxon>
        <taxon>Caudoviricetes</taxon>
    </lineage>
</organism>
<sequence>MMYNRRIWLNKEDSPSTGNLVCFDGMTTWRGEEIRNTFLQVSDCSWSIRLHKIEDDSTEDFIDKLKLLRDEVDNFISYLEENK</sequence>
<reference evidence="1" key="1">
    <citation type="journal article" date="2021" name="Proc. Natl. Acad. Sci. U.S.A.">
        <title>A Catalog of Tens of Thousands of Viruses from Human Metagenomes Reveals Hidden Associations with Chronic Diseases.</title>
        <authorList>
            <person name="Tisza M.J."/>
            <person name="Buck C.B."/>
        </authorList>
    </citation>
    <scope>NUCLEOTIDE SEQUENCE</scope>
    <source>
        <strain evidence="1">CtSqC25</strain>
    </source>
</reference>
<proteinExistence type="predicted"/>
<evidence type="ECO:0000313" key="1">
    <source>
        <dbReference type="EMBL" id="DAD65252.1"/>
    </source>
</evidence>
<protein>
    <submittedName>
        <fullName evidence="1">Uncharacterized protein</fullName>
    </submittedName>
</protein>